<dbReference type="AlphaFoldDB" id="A0A9E7SCN6"/>
<dbReference type="SUPFAM" id="SSF54862">
    <property type="entry name" value="4Fe-4S ferredoxins"/>
    <property type="match status" value="1"/>
</dbReference>
<evidence type="ECO:0000256" key="11">
    <source>
        <dbReference type="ARBA" id="ARBA00023004"/>
    </source>
</evidence>
<dbReference type="GO" id="GO:0051539">
    <property type="term" value="F:4 iron, 4 sulfur cluster binding"/>
    <property type="evidence" value="ECO:0007669"/>
    <property type="project" value="UniProtKB-UniRule"/>
</dbReference>
<dbReference type="GO" id="GO:0006082">
    <property type="term" value="P:organic acid metabolic process"/>
    <property type="evidence" value="ECO:0007669"/>
    <property type="project" value="UniProtKB-ARBA"/>
</dbReference>
<dbReference type="InterPro" id="IPR045025">
    <property type="entry name" value="HACL1-like"/>
</dbReference>
<dbReference type="Pfam" id="PF12838">
    <property type="entry name" value="Fer4_7"/>
    <property type="match status" value="1"/>
</dbReference>
<dbReference type="InterPro" id="IPR017900">
    <property type="entry name" value="4Fe4S_Fe_S_CS"/>
</dbReference>
<evidence type="ECO:0000256" key="4">
    <source>
        <dbReference type="ARBA" id="ARBA00017710"/>
    </source>
</evidence>
<evidence type="ECO:0000313" key="19">
    <source>
        <dbReference type="Proteomes" id="UP001056425"/>
    </source>
</evidence>
<keyword evidence="12 15" id="KW-0411">Iron-sulfur</keyword>
<feature type="binding site" evidence="16">
    <location>
        <position position="613"/>
    </location>
    <ligand>
        <name>[4Fe-4S] cluster</name>
        <dbReference type="ChEBI" id="CHEBI:49883"/>
        <label>2</label>
    </ligand>
</feature>
<dbReference type="GO" id="GO:0044272">
    <property type="term" value="P:sulfur compound biosynthetic process"/>
    <property type="evidence" value="ECO:0007669"/>
    <property type="project" value="UniProtKB-ARBA"/>
</dbReference>
<evidence type="ECO:0000256" key="3">
    <source>
        <dbReference type="ARBA" id="ARBA00012812"/>
    </source>
</evidence>
<dbReference type="InterPro" id="IPR011766">
    <property type="entry name" value="TPP_enzyme_TPP-bd"/>
</dbReference>
<evidence type="ECO:0000313" key="18">
    <source>
        <dbReference type="EMBL" id="USH00234.1"/>
    </source>
</evidence>
<organism evidence="18 19">
    <name type="scientific">Thermococcus argininiproducens</name>
    <dbReference type="NCBI Taxonomy" id="2866384"/>
    <lineage>
        <taxon>Archaea</taxon>
        <taxon>Methanobacteriati</taxon>
        <taxon>Methanobacteriota</taxon>
        <taxon>Thermococci</taxon>
        <taxon>Thermococcales</taxon>
        <taxon>Thermococcaceae</taxon>
        <taxon>Thermococcus</taxon>
    </lineage>
</organism>
<dbReference type="GeneID" id="72777036"/>
<dbReference type="EC" id="1.2.7.8" evidence="3 15"/>
<dbReference type="SUPFAM" id="SSF52518">
    <property type="entry name" value="Thiamin diphosphate-binding fold (THDP-binding)"/>
    <property type="match status" value="2"/>
</dbReference>
<dbReference type="EMBL" id="CP080572">
    <property type="protein sequence ID" value="USH00234.1"/>
    <property type="molecule type" value="Genomic_DNA"/>
</dbReference>
<feature type="binding site" evidence="16">
    <location>
        <position position="617"/>
    </location>
    <ligand>
        <name>[4Fe-4S] cluster</name>
        <dbReference type="ChEBI" id="CHEBI:49883"/>
        <label>1</label>
    </ligand>
</feature>
<dbReference type="PANTHER" id="PTHR43710">
    <property type="entry name" value="2-HYDROXYACYL-COA LYASE"/>
    <property type="match status" value="1"/>
</dbReference>
<evidence type="ECO:0000256" key="10">
    <source>
        <dbReference type="ARBA" id="ARBA00023002"/>
    </source>
</evidence>
<dbReference type="PROSITE" id="PS00198">
    <property type="entry name" value="4FE4S_FER_1"/>
    <property type="match status" value="1"/>
</dbReference>
<dbReference type="InterPro" id="IPR009014">
    <property type="entry name" value="Transketo_C/PFOR_II"/>
</dbReference>
<dbReference type="CDD" id="cd07034">
    <property type="entry name" value="TPP_PYR_PFOR_IOR-alpha_like"/>
    <property type="match status" value="1"/>
</dbReference>
<dbReference type="PANTHER" id="PTHR43710:SF6">
    <property type="entry name" value="INDOLEPYRUVATE OXIDOREDUCTASE SUBUNIT IORA"/>
    <property type="match status" value="1"/>
</dbReference>
<keyword evidence="9 15" id="KW-0249">Electron transport</keyword>
<dbReference type="Gene3D" id="3.40.50.970">
    <property type="match status" value="2"/>
</dbReference>
<dbReference type="FunFam" id="3.40.50.970:FF:000109">
    <property type="entry name" value="Indolepyruvate oxidoreductase subunit IorA"/>
    <property type="match status" value="1"/>
</dbReference>
<evidence type="ECO:0000256" key="9">
    <source>
        <dbReference type="ARBA" id="ARBA00022982"/>
    </source>
</evidence>
<keyword evidence="10 15" id="KW-0560">Oxidoreductase</keyword>
<comment type="cofactor">
    <cofactor evidence="15 16">
        <name>[4Fe-4S] cluster</name>
        <dbReference type="ChEBI" id="CHEBI:49883"/>
    </cofactor>
    <text evidence="15 16">Binds 2 [4Fe-4S] clusters. In this family the first cluster has a non-standard and varying [4Fe-4S] binding motif CX(2)CX(2)CX(4-5)CP.</text>
</comment>
<dbReference type="Gene3D" id="3.40.50.920">
    <property type="match status" value="1"/>
</dbReference>
<keyword evidence="8" id="KW-0677">Repeat</keyword>
<evidence type="ECO:0000256" key="13">
    <source>
        <dbReference type="ARBA" id="ARBA00030514"/>
    </source>
</evidence>
<dbReference type="CDD" id="cd02008">
    <property type="entry name" value="TPP_IOR_alpha"/>
    <property type="match status" value="1"/>
</dbReference>
<evidence type="ECO:0000259" key="17">
    <source>
        <dbReference type="PROSITE" id="PS51379"/>
    </source>
</evidence>
<name>A0A9E7SCN6_9EURY</name>
<feature type="binding site" evidence="16">
    <location>
        <position position="579"/>
    </location>
    <ligand>
        <name>[4Fe-4S] cluster</name>
        <dbReference type="ChEBI" id="CHEBI:49883"/>
        <label>1</label>
    </ligand>
</feature>
<comment type="subunit">
    <text evidence="2 15">Heterodimer of the IorA and IorB subunits.</text>
</comment>
<feature type="binding site" evidence="16">
    <location>
        <position position="610"/>
    </location>
    <ligand>
        <name>[4Fe-4S] cluster</name>
        <dbReference type="ChEBI" id="CHEBI:49883"/>
        <label>2</label>
    </ligand>
</feature>
<gene>
    <name evidence="18" type="primary">iorA</name>
    <name evidence="18" type="ORF">K1720_01795</name>
</gene>
<dbReference type="PROSITE" id="PS51379">
    <property type="entry name" value="4FE4S_FER_2"/>
    <property type="match status" value="2"/>
</dbReference>
<evidence type="ECO:0000256" key="15">
    <source>
        <dbReference type="PIRNR" id="PIRNR006439"/>
    </source>
</evidence>
<dbReference type="NCBIfam" id="TIGR03336">
    <property type="entry name" value="IOR_alpha"/>
    <property type="match status" value="1"/>
</dbReference>
<comment type="catalytic activity">
    <reaction evidence="14 15">
        <text>indole-3-pyruvate + 2 oxidized [2Fe-2S]-[ferredoxin] + CoA = (indol-3-yl)acetyl-CoA + 2 reduced [2Fe-2S]-[ferredoxin] + CO2 + H(+)</text>
        <dbReference type="Rhea" id="RHEA:12645"/>
        <dbReference type="Rhea" id="RHEA-COMP:10000"/>
        <dbReference type="Rhea" id="RHEA-COMP:10001"/>
        <dbReference type="ChEBI" id="CHEBI:15378"/>
        <dbReference type="ChEBI" id="CHEBI:16526"/>
        <dbReference type="ChEBI" id="CHEBI:17640"/>
        <dbReference type="ChEBI" id="CHEBI:33737"/>
        <dbReference type="ChEBI" id="CHEBI:33738"/>
        <dbReference type="ChEBI" id="CHEBI:57271"/>
        <dbReference type="ChEBI" id="CHEBI:57287"/>
        <dbReference type="EC" id="1.2.7.8"/>
    </reaction>
</comment>
<feature type="binding site" evidence="16">
    <location>
        <position position="582"/>
    </location>
    <ligand>
        <name>[4Fe-4S] cluster</name>
        <dbReference type="ChEBI" id="CHEBI:49883"/>
        <label>1</label>
    </ligand>
</feature>
<dbReference type="PIRSF" id="PIRSF006439">
    <property type="entry name" value="Indolepyruvate_ferr_oxidored"/>
    <property type="match status" value="1"/>
</dbReference>
<keyword evidence="19" id="KW-1185">Reference proteome</keyword>
<keyword evidence="11 15" id="KW-0408">Iron</keyword>
<evidence type="ECO:0000256" key="6">
    <source>
        <dbReference type="ARBA" id="ARBA00022485"/>
    </source>
</evidence>
<dbReference type="InterPro" id="IPR029061">
    <property type="entry name" value="THDP-binding"/>
</dbReference>
<feature type="binding site" evidence="16">
    <location>
        <position position="576"/>
    </location>
    <ligand>
        <name>[4Fe-4S] cluster</name>
        <dbReference type="ChEBI" id="CHEBI:49883"/>
        <label>1</label>
    </ligand>
</feature>
<comment type="function">
    <text evidence="1 15">Catalyzes the ferredoxin-dependent oxidative decarboxylation of arylpyruvates.</text>
</comment>
<evidence type="ECO:0000256" key="14">
    <source>
        <dbReference type="ARBA" id="ARBA00048332"/>
    </source>
</evidence>
<proteinExistence type="predicted"/>
<evidence type="ECO:0000256" key="7">
    <source>
        <dbReference type="ARBA" id="ARBA00022723"/>
    </source>
</evidence>
<protein>
    <recommendedName>
        <fullName evidence="4 15">Indolepyruvate oxidoreductase subunit IorA</fullName>
        <shortName evidence="15">IOR</shortName>
        <ecNumber evidence="3 15">1.2.7.8</ecNumber>
    </recommendedName>
    <alternativeName>
        <fullName evidence="13 15">Indolepyruvate ferredoxin oxidoreductase subunit alpha</fullName>
    </alternativeName>
</protein>
<keyword evidence="7 15" id="KW-0479">Metal-binding</keyword>
<dbReference type="Gene3D" id="3.30.70.20">
    <property type="match status" value="1"/>
</dbReference>
<feature type="binding site" evidence="16">
    <location>
        <position position="588"/>
    </location>
    <ligand>
        <name>[4Fe-4S] cluster</name>
        <dbReference type="ChEBI" id="CHEBI:49883"/>
        <label>2</label>
    </ligand>
</feature>
<evidence type="ECO:0000256" key="8">
    <source>
        <dbReference type="ARBA" id="ARBA00022737"/>
    </source>
</evidence>
<evidence type="ECO:0000256" key="2">
    <source>
        <dbReference type="ARBA" id="ARBA00011238"/>
    </source>
</evidence>
<dbReference type="InterPro" id="IPR002880">
    <property type="entry name" value="Pyrv_Fd/Flavodoxin_OxRdtase_N"/>
</dbReference>
<evidence type="ECO:0000256" key="16">
    <source>
        <dbReference type="PIRSR" id="PIRSR006439-50"/>
    </source>
</evidence>
<dbReference type="InterPro" id="IPR017721">
    <property type="entry name" value="IorA"/>
</dbReference>
<evidence type="ECO:0000256" key="12">
    <source>
        <dbReference type="ARBA" id="ARBA00023014"/>
    </source>
</evidence>
<feature type="domain" description="4Fe-4S ferredoxin-type" evidence="17">
    <location>
        <begin position="567"/>
        <end position="596"/>
    </location>
</feature>
<dbReference type="SUPFAM" id="SSF52922">
    <property type="entry name" value="TK C-terminal domain-like"/>
    <property type="match status" value="1"/>
</dbReference>
<dbReference type="RefSeq" id="WP_251949524.1">
    <property type="nucleotide sequence ID" value="NZ_CP080572.1"/>
</dbReference>
<dbReference type="Proteomes" id="UP001056425">
    <property type="component" value="Chromosome"/>
</dbReference>
<evidence type="ECO:0000256" key="5">
    <source>
        <dbReference type="ARBA" id="ARBA00022448"/>
    </source>
</evidence>
<dbReference type="GO" id="GO:0046872">
    <property type="term" value="F:metal ion binding"/>
    <property type="evidence" value="ECO:0007669"/>
    <property type="project" value="UniProtKB-UniRule"/>
</dbReference>
<dbReference type="Pfam" id="PF02775">
    <property type="entry name" value="TPP_enzyme_C"/>
    <property type="match status" value="1"/>
</dbReference>
<keyword evidence="5 15" id="KW-0813">Transport</keyword>
<feature type="binding site" evidence="16">
    <location>
        <position position="607"/>
    </location>
    <ligand>
        <name>[4Fe-4S] cluster</name>
        <dbReference type="ChEBI" id="CHEBI:49883"/>
        <label>2</label>
    </ligand>
</feature>
<reference evidence="18 19" key="1">
    <citation type="submission" date="2021-08" db="EMBL/GenBank/DDBJ databases">
        <title>Thermococcus onnuriiensis IOH2.</title>
        <authorList>
            <person name="Park Y.-J."/>
        </authorList>
    </citation>
    <scope>NUCLEOTIDE SEQUENCE [LARGE SCALE GENOMIC DNA]</scope>
    <source>
        <strain evidence="18 19">IOH2</strain>
    </source>
</reference>
<dbReference type="KEGG" id="thei:K1720_01795"/>
<dbReference type="InterPro" id="IPR017896">
    <property type="entry name" value="4Fe4S_Fe-S-bd"/>
</dbReference>
<dbReference type="GO" id="GO:0043805">
    <property type="term" value="F:indolepyruvate ferredoxin oxidoreductase activity"/>
    <property type="evidence" value="ECO:0007669"/>
    <property type="project" value="UniProtKB-UniRule"/>
</dbReference>
<evidence type="ECO:0000256" key="1">
    <source>
        <dbReference type="ARBA" id="ARBA00002995"/>
    </source>
</evidence>
<sequence length="628" mass="68858">MEIANSQSSVAVPKVSNKKLLMGNEAIAYGALESGISFATGYPGTPSTEVIETIARLNPEVFAEWAPNEKVALEEAAGVAYTGLRTLVTMKCVGLNVAADPLMSLAYSGVEGGLVILVADDPGPHTSQTEQDDRYYGKIALLPVLEPADVQEAHDLVKYAYELSEKYKVPVIFRTTTRVNHTTADVEVGDFINLNREPKFKKDIQRYVRASMKGNLERHRWLNQILKEIELEFESIPFNWIEGEGEIGIITEGAPYNYVKEVTSKMGENFKILKLSTPHPLPRKLVVEFLRSVKKAIVIEDGAPFLEEEVKIAAYDEGILIPIYGKRTGHLPLEGELTPRIVRNALLKILGNEGEEYVKSKEVEEAEKLAPSRPPTMCPGCPHRGSYRALLDALRQLKFKKDELPVHGDIGCYALSLLPPLEVIWTEYVMGASISLANGQSIAMGKKIIATIGDSTFFHNGLQPLVDAVYKDLDVLIMILDNRTTAMTGHQPHPGTGGSETGRKFNEINIESLVKALGVKYVKTVDPYDLKATKEAIREAMQTKGPAVIIAKRECIIPVIRRGEVGKIPVVIESKCTGCKACALLTGCPALVFDSESGKMRIDSLICTGCGLCEQLCPFDAIVYPSGE</sequence>
<keyword evidence="6 15" id="KW-0004">4Fe-4S</keyword>
<dbReference type="FunFam" id="3.40.50.970:FF:000039">
    <property type="entry name" value="Indolepyruvate oxidoreductase subunit IorA"/>
    <property type="match status" value="1"/>
</dbReference>
<accession>A0A9E7SCN6</accession>
<feature type="domain" description="4Fe-4S ferredoxin-type" evidence="17">
    <location>
        <begin position="598"/>
        <end position="627"/>
    </location>
</feature>
<dbReference type="Pfam" id="PF01855">
    <property type="entry name" value="POR_N"/>
    <property type="match status" value="1"/>
</dbReference>
<dbReference type="GO" id="GO:0030976">
    <property type="term" value="F:thiamine pyrophosphate binding"/>
    <property type="evidence" value="ECO:0007669"/>
    <property type="project" value="InterPro"/>
</dbReference>